<dbReference type="InterPro" id="IPR049900">
    <property type="entry name" value="PKS_mFAS_DH"/>
</dbReference>
<dbReference type="OrthoDB" id="3564578at2759"/>
<protein>
    <recommendedName>
        <fullName evidence="2">PKS/mFAS DH domain-containing protein</fullName>
    </recommendedName>
</protein>
<evidence type="ECO:0000256" key="1">
    <source>
        <dbReference type="PROSITE-ProRule" id="PRU01363"/>
    </source>
</evidence>
<dbReference type="AlphaFoldDB" id="A0A9X0DFW9"/>
<dbReference type="SUPFAM" id="SSF52151">
    <property type="entry name" value="FabD/lysophospholipase-like"/>
    <property type="match status" value="1"/>
</dbReference>
<dbReference type="PROSITE" id="PS52019">
    <property type="entry name" value="PKS_MFAS_DH"/>
    <property type="match status" value="1"/>
</dbReference>
<sequence length="307" mass="35247">MMSVGLDRYQILPFLDEIKAEYDNFDLSVACYNSPANITVSGNVSQVVRLKALLDERNIFARKLQVQVAYHSSHMYEIADRYLDLIGELEAGDASDLQSSIMVSSVFGRKMEKQELLESKYWVENLTSPVKFLEALNFALHISAEDGSSDPFVNDLIEIGPHSALRGPIKDILQHFKMSDRVKYYSMLTRYGSGLNTALKTVGELKCDGYDINLATVNYPRGKISSRQKVLTDLPEYPFDHSKIYWTENRLSRCFRFRKHARLDLLGTPSPDSTPFEKKWRHTLKIQEMPWIDDHKVNLNILYYASS</sequence>
<proteinExistence type="predicted"/>
<comment type="caution">
    <text evidence="1">Lacks conserved residue(s) required for the propagation of feature annotation.</text>
</comment>
<dbReference type="SUPFAM" id="SSF55048">
    <property type="entry name" value="Probable ACP-binding domain of malonyl-CoA ACP transacylase"/>
    <property type="match status" value="1"/>
</dbReference>
<feature type="domain" description="PKS/mFAS DH" evidence="2">
    <location>
        <begin position="263"/>
        <end position="307"/>
    </location>
</feature>
<dbReference type="Pfam" id="PF00698">
    <property type="entry name" value="Acyl_transf_1"/>
    <property type="match status" value="1"/>
</dbReference>
<dbReference type="InterPro" id="IPR042104">
    <property type="entry name" value="PKS_dehydratase_sf"/>
</dbReference>
<dbReference type="PANTHER" id="PTHR43775">
    <property type="entry name" value="FATTY ACID SYNTHASE"/>
    <property type="match status" value="1"/>
</dbReference>
<organism evidence="3 4">
    <name type="scientific">Sclerotinia nivalis</name>
    <dbReference type="NCBI Taxonomy" id="352851"/>
    <lineage>
        <taxon>Eukaryota</taxon>
        <taxon>Fungi</taxon>
        <taxon>Dikarya</taxon>
        <taxon>Ascomycota</taxon>
        <taxon>Pezizomycotina</taxon>
        <taxon>Leotiomycetes</taxon>
        <taxon>Helotiales</taxon>
        <taxon>Sclerotiniaceae</taxon>
        <taxon>Sclerotinia</taxon>
    </lineage>
</organism>
<dbReference type="PANTHER" id="PTHR43775:SF29">
    <property type="entry name" value="ASPERFURANONE POLYKETIDE SYNTHASE AFOG-RELATED"/>
    <property type="match status" value="1"/>
</dbReference>
<evidence type="ECO:0000259" key="2">
    <source>
        <dbReference type="PROSITE" id="PS52019"/>
    </source>
</evidence>
<dbReference type="InterPro" id="IPR016036">
    <property type="entry name" value="Malonyl_transacylase_ACP-bd"/>
</dbReference>
<dbReference type="GO" id="GO:0004312">
    <property type="term" value="F:fatty acid synthase activity"/>
    <property type="evidence" value="ECO:0007669"/>
    <property type="project" value="TreeGrafter"/>
</dbReference>
<keyword evidence="4" id="KW-1185">Reference proteome</keyword>
<dbReference type="InterPro" id="IPR016035">
    <property type="entry name" value="Acyl_Trfase/lysoPLipase"/>
</dbReference>
<dbReference type="Gene3D" id="3.40.366.10">
    <property type="entry name" value="Malonyl-Coenzyme A Acyl Carrier Protein, domain 2"/>
    <property type="match status" value="1"/>
</dbReference>
<dbReference type="InterPro" id="IPR014043">
    <property type="entry name" value="Acyl_transferase_dom"/>
</dbReference>
<dbReference type="Gene3D" id="3.30.70.3290">
    <property type="match status" value="1"/>
</dbReference>
<name>A0A9X0DFW9_9HELO</name>
<reference evidence="3" key="1">
    <citation type="submission" date="2022-11" db="EMBL/GenBank/DDBJ databases">
        <title>Genome Resource of Sclerotinia nivalis Strain SnTB1, a Plant Pathogen Isolated from American Ginseng.</title>
        <authorList>
            <person name="Fan S."/>
        </authorList>
    </citation>
    <scope>NUCLEOTIDE SEQUENCE</scope>
    <source>
        <strain evidence="3">SnTB1</strain>
    </source>
</reference>
<dbReference type="InterPro" id="IPR001227">
    <property type="entry name" value="Ac_transferase_dom_sf"/>
</dbReference>
<dbReference type="Proteomes" id="UP001152300">
    <property type="component" value="Unassembled WGS sequence"/>
</dbReference>
<gene>
    <name evidence="3" type="ORF">OCU04_010455</name>
</gene>
<dbReference type="Gene3D" id="3.10.129.110">
    <property type="entry name" value="Polyketide synthase dehydratase"/>
    <property type="match status" value="1"/>
</dbReference>
<comment type="caution">
    <text evidence="3">The sequence shown here is derived from an EMBL/GenBank/DDBJ whole genome shotgun (WGS) entry which is preliminary data.</text>
</comment>
<dbReference type="InterPro" id="IPR050091">
    <property type="entry name" value="PKS_NRPS_Biosynth_Enz"/>
</dbReference>
<accession>A0A9X0DFW9</accession>
<dbReference type="GO" id="GO:0006633">
    <property type="term" value="P:fatty acid biosynthetic process"/>
    <property type="evidence" value="ECO:0007669"/>
    <property type="project" value="TreeGrafter"/>
</dbReference>
<dbReference type="SMART" id="SM00827">
    <property type="entry name" value="PKS_AT"/>
    <property type="match status" value="1"/>
</dbReference>
<dbReference type="EMBL" id="JAPEIS010000012">
    <property type="protein sequence ID" value="KAJ8061399.1"/>
    <property type="molecule type" value="Genomic_DNA"/>
</dbReference>
<evidence type="ECO:0000313" key="4">
    <source>
        <dbReference type="Proteomes" id="UP001152300"/>
    </source>
</evidence>
<dbReference type="GO" id="GO:0044550">
    <property type="term" value="P:secondary metabolite biosynthetic process"/>
    <property type="evidence" value="ECO:0007669"/>
    <property type="project" value="TreeGrafter"/>
</dbReference>
<evidence type="ECO:0000313" key="3">
    <source>
        <dbReference type="EMBL" id="KAJ8061399.1"/>
    </source>
</evidence>